<dbReference type="PANTHER" id="PTHR47969">
    <property type="entry name" value="CHROMOSOME-ASSOCIATED KINESIN KIF4A-RELATED"/>
    <property type="match status" value="1"/>
</dbReference>
<dbReference type="Proteomes" id="UP000029725">
    <property type="component" value="Unassembled WGS sequence"/>
</dbReference>
<organism evidence="10 11">
    <name type="scientific">Mitosporidium daphniae</name>
    <dbReference type="NCBI Taxonomy" id="1485682"/>
    <lineage>
        <taxon>Eukaryota</taxon>
        <taxon>Fungi</taxon>
        <taxon>Fungi incertae sedis</taxon>
        <taxon>Microsporidia</taxon>
        <taxon>Mitosporidium</taxon>
    </lineage>
</organism>
<evidence type="ECO:0000256" key="4">
    <source>
        <dbReference type="ARBA" id="ARBA00022840"/>
    </source>
</evidence>
<comment type="subcellular location">
    <subcellularLocation>
        <location evidence="1">Cytoplasm</location>
    </subcellularLocation>
</comment>
<feature type="coiled-coil region" evidence="8">
    <location>
        <begin position="525"/>
        <end position="573"/>
    </location>
</feature>
<dbReference type="GO" id="GO:0007052">
    <property type="term" value="P:mitotic spindle organization"/>
    <property type="evidence" value="ECO:0007669"/>
    <property type="project" value="TreeGrafter"/>
</dbReference>
<dbReference type="InterPro" id="IPR036961">
    <property type="entry name" value="Kinesin_motor_dom_sf"/>
</dbReference>
<dbReference type="VEuPathDB" id="MicrosporidiaDB:DI09_113p30"/>
<dbReference type="Gene3D" id="3.40.850.10">
    <property type="entry name" value="Kinesin motor domain"/>
    <property type="match status" value="1"/>
</dbReference>
<dbReference type="OrthoDB" id="3176171at2759"/>
<keyword evidence="7" id="KW-0493">Microtubule</keyword>
<dbReference type="InterPro" id="IPR027417">
    <property type="entry name" value="P-loop_NTPase"/>
</dbReference>
<keyword evidence="2" id="KW-0963">Cytoplasm</keyword>
<dbReference type="PROSITE" id="PS00411">
    <property type="entry name" value="KINESIN_MOTOR_1"/>
    <property type="match status" value="1"/>
</dbReference>
<dbReference type="GO" id="GO:0005737">
    <property type="term" value="C:cytoplasm"/>
    <property type="evidence" value="ECO:0007669"/>
    <property type="project" value="UniProtKB-SubCell"/>
</dbReference>
<dbReference type="SMART" id="SM00129">
    <property type="entry name" value="KISc"/>
    <property type="match status" value="1"/>
</dbReference>
<dbReference type="GO" id="GO:0005875">
    <property type="term" value="C:microtubule associated complex"/>
    <property type="evidence" value="ECO:0007669"/>
    <property type="project" value="TreeGrafter"/>
</dbReference>
<comment type="caution">
    <text evidence="10">The sequence shown here is derived from an EMBL/GenBank/DDBJ whole genome shotgun (WGS) entry which is preliminary data.</text>
</comment>
<evidence type="ECO:0000256" key="6">
    <source>
        <dbReference type="PROSITE-ProRule" id="PRU00283"/>
    </source>
</evidence>
<feature type="binding site" evidence="6">
    <location>
        <begin position="94"/>
        <end position="101"/>
    </location>
    <ligand>
        <name>ATP</name>
        <dbReference type="ChEBI" id="CHEBI:30616"/>
    </ligand>
</feature>
<dbReference type="GO" id="GO:0007018">
    <property type="term" value="P:microtubule-based movement"/>
    <property type="evidence" value="ECO:0007669"/>
    <property type="project" value="InterPro"/>
</dbReference>
<dbReference type="InterPro" id="IPR027640">
    <property type="entry name" value="Kinesin-like_fam"/>
</dbReference>
<dbReference type="InterPro" id="IPR001752">
    <property type="entry name" value="Kinesin_motor_dom"/>
</dbReference>
<keyword evidence="4 6" id="KW-0067">ATP-binding</keyword>
<reference evidence="10 11" key="1">
    <citation type="submission" date="2014-04" db="EMBL/GenBank/DDBJ databases">
        <title>A new species of microsporidia sheds light on the evolution of extreme parasitism.</title>
        <authorList>
            <person name="Haag K.L."/>
            <person name="James T.Y."/>
            <person name="Larsson R."/>
            <person name="Schaer T.M."/>
            <person name="Refardt D."/>
            <person name="Pombert J.-F."/>
            <person name="Ebert D."/>
        </authorList>
    </citation>
    <scope>NUCLEOTIDE SEQUENCE [LARGE SCALE GENOMIC DNA]</scope>
    <source>
        <strain evidence="10 11">UGP3</strain>
        <tissue evidence="10">Spores</tissue>
    </source>
</reference>
<dbReference type="PROSITE" id="PS50067">
    <property type="entry name" value="KINESIN_MOTOR_2"/>
    <property type="match status" value="1"/>
</dbReference>
<evidence type="ECO:0000313" key="11">
    <source>
        <dbReference type="Proteomes" id="UP000029725"/>
    </source>
</evidence>
<evidence type="ECO:0000256" key="2">
    <source>
        <dbReference type="ARBA" id="ARBA00022490"/>
    </source>
</evidence>
<evidence type="ECO:0000256" key="5">
    <source>
        <dbReference type="ARBA" id="ARBA00023054"/>
    </source>
</evidence>
<name>A0A098VVT3_9MICR</name>
<comment type="similarity">
    <text evidence="6 7">Belongs to the TRAFAC class myosin-kinesin ATPase superfamily. Kinesin family.</text>
</comment>
<dbReference type="SUPFAM" id="SSF52540">
    <property type="entry name" value="P-loop containing nucleoside triphosphate hydrolases"/>
    <property type="match status" value="1"/>
</dbReference>
<protein>
    <recommendedName>
        <fullName evidence="7">Kinesin-like protein</fullName>
    </recommendedName>
</protein>
<keyword evidence="6 7" id="KW-0505">Motor protein</keyword>
<keyword evidence="5 8" id="KW-0175">Coiled coil</keyword>
<dbReference type="GO" id="GO:0008017">
    <property type="term" value="F:microtubule binding"/>
    <property type="evidence" value="ECO:0007669"/>
    <property type="project" value="InterPro"/>
</dbReference>
<dbReference type="HOGENOM" id="CLU_370084_0_0_1"/>
<feature type="domain" description="Kinesin motor" evidence="9">
    <location>
        <begin position="16"/>
        <end position="347"/>
    </location>
</feature>
<evidence type="ECO:0000256" key="1">
    <source>
        <dbReference type="ARBA" id="ARBA00004496"/>
    </source>
</evidence>
<evidence type="ECO:0000256" key="7">
    <source>
        <dbReference type="RuleBase" id="RU000394"/>
    </source>
</evidence>
<evidence type="ECO:0000256" key="3">
    <source>
        <dbReference type="ARBA" id="ARBA00022741"/>
    </source>
</evidence>
<sequence length="752" mass="82065">MEGIPGPPEPTLVPQRVQVAVRLRPPGLGSSGNTAPILVEPQNCIKVEVAPMHSFTFDAVLGVDATQESLYAQLVSPLVDIFISGINATIFAYGQTGSGKTYTMGTGLESVIFSTAEMGLTEQGIVPRAIIEIFGKLSPSLTSSSSSIFASFIEIYNEKAKDLLVGSSITPSTPLVIREDSRGDIYLAGCHEEQVSMPADLFKVVKRGTLARTTGATDMNASSSRSHAILSLILRQQIENGEARVSRFHFVDLAGSERLKRTNAQGARAKEAISINGGLLALGNVISALSAGRNEHIPYRDSKLTRLLQNALGGNSCTLMIACISPDEASLSESVNTLKYAARAKNIRNNAHVNMDMSCSAFEVAQLKKQVMNLKKENFELRALVRKPLPQGGDSDTLQGAVHTSPTVLEENIAALRASYEAKLIFLQEQISNLKKDSSGAGSTILAESRIGIGLSKTLREKYETKIRELSRELASAKLATARTSTTSSSASAIKASQEVQLLSHQLTTLRSTLQSTRVEKNRTHQQLTEEMTRLRVAFEQREAELRQLRIVEREHKEELNRLRRSLEHAKSIIRKKSSTTASAGSSLCGGSLTRSISYPSTSKGHSRGLWSPRGKDFLRESQPLLPMLSPETLHKRSAFIIAPSSPAISVKKPNFLEQELKIEHEEGIPMDFSKEIIAFSKEAEDEETAENKELNIEAGNLSANDFERVEPPSPFLHHHIQQPVQIERSEPVSVSSLFSRISAFATSSRNS</sequence>
<feature type="coiled-coil region" evidence="8">
    <location>
        <begin position="417"/>
        <end position="480"/>
    </location>
</feature>
<dbReference type="GO" id="GO:0003777">
    <property type="term" value="F:microtubule motor activity"/>
    <property type="evidence" value="ECO:0007669"/>
    <property type="project" value="InterPro"/>
</dbReference>
<dbReference type="EMBL" id="JMKJ01000015">
    <property type="protein sequence ID" value="KGG53062.1"/>
    <property type="molecule type" value="Genomic_DNA"/>
</dbReference>
<evidence type="ECO:0000313" key="10">
    <source>
        <dbReference type="EMBL" id="KGG53062.1"/>
    </source>
</evidence>
<dbReference type="AlphaFoldDB" id="A0A098VVT3"/>
<keyword evidence="11" id="KW-1185">Reference proteome</keyword>
<accession>A0A098VVT3</accession>
<dbReference type="PANTHER" id="PTHR47969:SF15">
    <property type="entry name" value="CHROMOSOME-ASSOCIATED KINESIN KIF4A-RELATED"/>
    <property type="match status" value="1"/>
</dbReference>
<dbReference type="GO" id="GO:0005874">
    <property type="term" value="C:microtubule"/>
    <property type="evidence" value="ECO:0007669"/>
    <property type="project" value="UniProtKB-KW"/>
</dbReference>
<proteinExistence type="inferred from homology"/>
<dbReference type="InterPro" id="IPR019821">
    <property type="entry name" value="Kinesin_motor_CS"/>
</dbReference>
<keyword evidence="3 6" id="KW-0547">Nucleotide-binding</keyword>
<dbReference type="GeneID" id="25258050"/>
<dbReference type="PRINTS" id="PR00380">
    <property type="entry name" value="KINESINHEAVY"/>
</dbReference>
<dbReference type="GO" id="GO:0051231">
    <property type="term" value="P:spindle elongation"/>
    <property type="evidence" value="ECO:0007669"/>
    <property type="project" value="TreeGrafter"/>
</dbReference>
<dbReference type="GO" id="GO:0005524">
    <property type="term" value="F:ATP binding"/>
    <property type="evidence" value="ECO:0007669"/>
    <property type="project" value="UniProtKB-UniRule"/>
</dbReference>
<evidence type="ECO:0000256" key="8">
    <source>
        <dbReference type="SAM" id="Coils"/>
    </source>
</evidence>
<dbReference type="RefSeq" id="XP_013239498.1">
    <property type="nucleotide sequence ID" value="XM_013384044.1"/>
</dbReference>
<gene>
    <name evidence="10" type="ORF">DI09_113p30</name>
</gene>
<evidence type="ECO:0000259" key="9">
    <source>
        <dbReference type="PROSITE" id="PS50067"/>
    </source>
</evidence>
<dbReference type="Pfam" id="PF00225">
    <property type="entry name" value="Kinesin"/>
    <property type="match status" value="1"/>
</dbReference>